<dbReference type="FunFam" id="3.30.60.20:FF:000040">
    <property type="entry name" value="Actin polymerization protein Bzz1"/>
    <property type="match status" value="1"/>
</dbReference>
<evidence type="ECO:0000256" key="21">
    <source>
        <dbReference type="SAM" id="MobiDB-lite"/>
    </source>
</evidence>
<dbReference type="STRING" id="1448308.A0A2T2NK84"/>
<feature type="compositionally biased region" description="Polar residues" evidence="21">
    <location>
        <begin position="1055"/>
        <end position="1082"/>
    </location>
</feature>
<dbReference type="FunFam" id="2.30.30.40:FF:000161">
    <property type="entry name" value="Actin polymerization protein Bzz1"/>
    <property type="match status" value="1"/>
</dbReference>
<keyword evidence="7" id="KW-0732">Signal</keyword>
<evidence type="ECO:0000256" key="5">
    <source>
        <dbReference type="ARBA" id="ARBA00022525"/>
    </source>
</evidence>
<feature type="compositionally biased region" description="Polar residues" evidence="21">
    <location>
        <begin position="905"/>
        <end position="916"/>
    </location>
</feature>
<evidence type="ECO:0000256" key="17">
    <source>
        <dbReference type="ARBA" id="ARBA00074946"/>
    </source>
</evidence>
<dbReference type="GO" id="GO:0045010">
    <property type="term" value="P:actin nucleation"/>
    <property type="evidence" value="ECO:0007669"/>
    <property type="project" value="UniProtKB-ARBA"/>
</dbReference>
<dbReference type="GO" id="GO:0009277">
    <property type="term" value="C:fungal-type cell wall"/>
    <property type="evidence" value="ECO:0007669"/>
    <property type="project" value="TreeGrafter"/>
</dbReference>
<dbReference type="InterPro" id="IPR027267">
    <property type="entry name" value="AH/BAR_dom_sf"/>
</dbReference>
<evidence type="ECO:0000256" key="11">
    <source>
        <dbReference type="ARBA" id="ARBA00023277"/>
    </source>
</evidence>
<feature type="domain" description="Phorbol-ester/DAG-type" evidence="23">
    <location>
        <begin position="408"/>
        <end position="458"/>
    </location>
</feature>
<dbReference type="OrthoDB" id="8783038at2759"/>
<evidence type="ECO:0000256" key="7">
    <source>
        <dbReference type="ARBA" id="ARBA00022729"/>
    </source>
</evidence>
<feature type="region of interest" description="Disordered" evidence="21">
    <location>
        <begin position="897"/>
        <end position="916"/>
    </location>
</feature>
<dbReference type="FunFam" id="1.20.1270.60:FF:000060">
    <property type="entry name" value="Actin polymerization protein Bzz1"/>
    <property type="match status" value="1"/>
</dbReference>
<keyword evidence="10 19" id="KW-0175">Coiled coil</keyword>
<dbReference type="InterPro" id="IPR031160">
    <property type="entry name" value="F_BAR_dom"/>
</dbReference>
<dbReference type="GO" id="GO:0046872">
    <property type="term" value="F:metal ion binding"/>
    <property type="evidence" value="ECO:0007669"/>
    <property type="project" value="UniProtKB-KW"/>
</dbReference>
<dbReference type="InterPro" id="IPR020454">
    <property type="entry name" value="DAG/PE-bd"/>
</dbReference>
<evidence type="ECO:0000256" key="10">
    <source>
        <dbReference type="ARBA" id="ARBA00023054"/>
    </source>
</evidence>
<sequence length="1413" mass="154449">MEVDIAPQFGAELKDGFKNVNAWVSGGISWLDEIQQFYRERSAIEKEYAAKLNTLAKKYFEKKAKKSSSLSVGDNPSVTPGSLESASMTTWGVQLTTLESRASEHDQFANALITNLADPLKNLGLRYEELRKHHADYAAKLEKERDSQYADLRKQKGKYDSVCQEVENRRKKTESAFDHGKGKARNAFEQQQVEMRNVKNTYIININITNKQKEMYYHEYVPELLDSMQDLSESRVNKLNSLWSLAAQIETQTLTRSTDYLKHLAGEIPRNNPLLDSMMFVRHNAGSWQEPADFQFEPSPVWLDDGSLATDDSAVVFLRNVLTKTKANLVEHRRELDKKRKEVENAKKVRQLVREGRDEKKRDEVDVVRAIFAIQEGMHEVERQKVSAEVEVSTITSVVGDLSIGARNHNFKSQTFKIPTNCDLCGDRIWGLSAKGFDCRDCGYTCHSKCEMKVPADCPGELSKEDRRKLKEERQKSSHSVPPANGGAAGSQSEMPRISRSDTVNSMNTLSSGYSATAHRSISGGMSPTTEEPPSENKVAAPAPRRNRIVAPPPAQYIKDDGGDVTSPTKAPEQKGRMMYAYQQNGDGELTVPDGRDVTILEPDGKCSTPFPVCPLDGSGWMKVRAGFKEGLVPTAYVEVLPLTPPSSNRPDSTYSASSASISGSTAPAAKKKGPAVAPKRGAKKLKYVEALYDYTAQSDAEHTMTEGERFVLINMDAGDGWADVEKGGAVKSVPANYIQQIALIQHLVTTPLEGRRPSASTSAPSDLSVITILWRRCSNTKVKTGVAGSEQQAVRNACHLQAISKGQGFRLVATHKAGEYSQRLPMLTGHGIPTIEGAVLHSSSLPERRARFVVALGTTPAINNHSSSAALHLLRHPPPKYSSIISSPQACDFLRSPLRHPESPSLQEAPSLSTRARQNRSLFTTPLSMKFLLAAVLAAATAQAAAFRHSHRHPSGVAKRANTVVVAPASVQTIVLYELEGHLIDEDDVRQGIANGTLMWGDDGNLSTSTRATVVATTSSPHSSRTVEPIFPFSQPKDNPGGQQVEPHADSPPSIASSIVSTATPPAMPTQSAESPKSSTLYQPVVTDGHCADCDKEFPNGSFSCSEFPAGYGAVFLSGEGLGGWTGIQDPGYVDNDGYDDILTVPKGSCQNGACCTPGRFCSYGCPNPYLKMAWPKLQGKTKQSVGGLYCNSNGKLEMPDGSIAKTLCGKGTDKMTVKTHNKLSQSVSICRTDYPGTESETIPITVAPGETVEIANPEQGKYFFWDGRPTSAQYYINKKGISEEEACTWGSGKKATGNWAPLNFGTSWDDINMHVGFPSLSQNKPTTQERLDFTVTFTGEGVTDPCQFKHTTGEYCQGDKCGWDLGCTVRKAKQFLFMSILRHIGFSEGGQHAHTRVYRVVPHLSSNHDLS</sequence>
<dbReference type="SMART" id="SM00326">
    <property type="entry name" value="SH3"/>
    <property type="match status" value="2"/>
</dbReference>
<dbReference type="Gene3D" id="1.20.1270.60">
    <property type="entry name" value="Arfaptin homology (AH) domain/BAR domain"/>
    <property type="match status" value="1"/>
</dbReference>
<dbReference type="PROSITE" id="PS00479">
    <property type="entry name" value="ZF_DAG_PE_1"/>
    <property type="match status" value="1"/>
</dbReference>
<evidence type="ECO:0000259" key="24">
    <source>
        <dbReference type="PROSITE" id="PS51741"/>
    </source>
</evidence>
<dbReference type="SUPFAM" id="SSF50044">
    <property type="entry name" value="SH3-domain"/>
    <property type="match status" value="2"/>
</dbReference>
<dbReference type="EMBL" id="KZ678136">
    <property type="protein sequence ID" value="PSN65851.1"/>
    <property type="molecule type" value="Genomic_DNA"/>
</dbReference>
<proteinExistence type="inferred from homology"/>
<keyword evidence="12" id="KW-0326">Glycosidase</keyword>
<feature type="coiled-coil region" evidence="20">
    <location>
        <begin position="322"/>
        <end position="349"/>
    </location>
</feature>
<dbReference type="CDD" id="cd20824">
    <property type="entry name" value="C1_SpBZZ1-like"/>
    <property type="match status" value="1"/>
</dbReference>
<dbReference type="Pfam" id="PF14604">
    <property type="entry name" value="SH3_9"/>
    <property type="match status" value="1"/>
</dbReference>
<accession>A0A2T2NK84</accession>
<dbReference type="GO" id="GO:0030864">
    <property type="term" value="C:cortical actin cytoskeleton"/>
    <property type="evidence" value="ECO:0007669"/>
    <property type="project" value="UniProtKB-ARBA"/>
</dbReference>
<keyword evidence="3 18" id="KW-0728">SH3 domain</keyword>
<dbReference type="PROSITE" id="PS51741">
    <property type="entry name" value="F_BAR"/>
    <property type="match status" value="1"/>
</dbReference>
<keyword evidence="5" id="KW-0964">Secreted</keyword>
<dbReference type="PROSITE" id="PS50002">
    <property type="entry name" value="SH3"/>
    <property type="match status" value="2"/>
</dbReference>
<dbReference type="GO" id="GO:0009986">
    <property type="term" value="C:cell surface"/>
    <property type="evidence" value="ECO:0007669"/>
    <property type="project" value="TreeGrafter"/>
</dbReference>
<dbReference type="Proteomes" id="UP000240883">
    <property type="component" value="Unassembled WGS sequence"/>
</dbReference>
<evidence type="ECO:0000256" key="18">
    <source>
        <dbReference type="PROSITE-ProRule" id="PRU00192"/>
    </source>
</evidence>
<evidence type="ECO:0000256" key="20">
    <source>
        <dbReference type="SAM" id="Coils"/>
    </source>
</evidence>
<comment type="similarity">
    <text evidence="16">Belongs to the BZZ1 family.</text>
</comment>
<evidence type="ECO:0000313" key="25">
    <source>
        <dbReference type="EMBL" id="PSN65851.1"/>
    </source>
</evidence>
<dbReference type="Pfam" id="PF00130">
    <property type="entry name" value="C1_1"/>
    <property type="match status" value="1"/>
</dbReference>
<dbReference type="InterPro" id="IPR002219">
    <property type="entry name" value="PKC_DAG/PE"/>
</dbReference>
<feature type="domain" description="SH3" evidence="22">
    <location>
        <begin position="684"/>
        <end position="744"/>
    </location>
</feature>
<comment type="similarity">
    <text evidence="2">Belongs to the SUN family.</text>
</comment>
<dbReference type="InterPro" id="IPR001452">
    <property type="entry name" value="SH3_domain"/>
</dbReference>
<evidence type="ECO:0000313" key="26">
    <source>
        <dbReference type="Proteomes" id="UP000240883"/>
    </source>
</evidence>
<feature type="region of interest" description="Disordered" evidence="21">
    <location>
        <begin position="466"/>
        <end position="545"/>
    </location>
</feature>
<dbReference type="GO" id="GO:0031505">
    <property type="term" value="P:fungal-type cell wall organization"/>
    <property type="evidence" value="ECO:0007669"/>
    <property type="project" value="TreeGrafter"/>
</dbReference>
<dbReference type="Gene3D" id="3.30.60.20">
    <property type="match status" value="1"/>
</dbReference>
<feature type="compositionally biased region" description="Polar residues" evidence="21">
    <location>
        <begin position="501"/>
        <end position="532"/>
    </location>
</feature>
<keyword evidence="26" id="KW-1185">Reference proteome</keyword>
<dbReference type="Pfam" id="PF00611">
    <property type="entry name" value="FCH"/>
    <property type="match status" value="1"/>
</dbReference>
<name>A0A2T2NK84_CORCC</name>
<keyword evidence="13" id="KW-0961">Cell wall biogenesis/degradation</keyword>
<gene>
    <name evidence="25" type="ORF">BS50DRAFT_496013</name>
</gene>
<evidence type="ECO:0000259" key="23">
    <source>
        <dbReference type="PROSITE" id="PS50081"/>
    </source>
</evidence>
<dbReference type="PROSITE" id="PS50081">
    <property type="entry name" value="ZF_DAG_PE_2"/>
    <property type="match status" value="1"/>
</dbReference>
<dbReference type="InterPro" id="IPR035459">
    <property type="entry name" value="Bzz1_SH3_1"/>
</dbReference>
<feature type="domain" description="F-BAR" evidence="24">
    <location>
        <begin position="7"/>
        <end position="276"/>
    </location>
</feature>
<evidence type="ECO:0000259" key="22">
    <source>
        <dbReference type="PROSITE" id="PS50002"/>
    </source>
</evidence>
<feature type="domain" description="SH3" evidence="22">
    <location>
        <begin position="571"/>
        <end position="643"/>
    </location>
</feature>
<evidence type="ECO:0000256" key="16">
    <source>
        <dbReference type="ARBA" id="ARBA00061387"/>
    </source>
</evidence>
<dbReference type="GO" id="GO:0000272">
    <property type="term" value="P:polysaccharide catabolic process"/>
    <property type="evidence" value="ECO:0007669"/>
    <property type="project" value="UniProtKB-KW"/>
</dbReference>
<protein>
    <recommendedName>
        <fullName evidence="17">Protein BZZ1</fullName>
    </recommendedName>
</protein>
<evidence type="ECO:0000256" key="15">
    <source>
        <dbReference type="ARBA" id="ARBA00054085"/>
    </source>
</evidence>
<dbReference type="PANTHER" id="PTHR31316:SF0">
    <property type="entry name" value="SECRETED BETA-GLUCOSIDASE SIM1-RELATED"/>
    <property type="match status" value="1"/>
</dbReference>
<evidence type="ECO:0000256" key="3">
    <source>
        <dbReference type="ARBA" id="ARBA00022443"/>
    </source>
</evidence>
<dbReference type="InterPro" id="IPR046349">
    <property type="entry name" value="C1-like_sf"/>
</dbReference>
<dbReference type="Pfam" id="PF03856">
    <property type="entry name" value="SUN"/>
    <property type="match status" value="1"/>
</dbReference>
<evidence type="ECO:0000256" key="8">
    <source>
        <dbReference type="ARBA" id="ARBA00022801"/>
    </source>
</evidence>
<dbReference type="InterPro" id="IPR001060">
    <property type="entry name" value="FCH_dom"/>
</dbReference>
<feature type="region of interest" description="Disordered" evidence="21">
    <location>
        <begin position="644"/>
        <end position="678"/>
    </location>
</feature>
<evidence type="ECO:0000256" key="2">
    <source>
        <dbReference type="ARBA" id="ARBA00010579"/>
    </source>
</evidence>
<dbReference type="SUPFAM" id="SSF103657">
    <property type="entry name" value="BAR/IMD domain-like"/>
    <property type="match status" value="1"/>
</dbReference>
<evidence type="ECO:0000256" key="12">
    <source>
        <dbReference type="ARBA" id="ARBA00023295"/>
    </source>
</evidence>
<keyword evidence="6" id="KW-0479">Metal-binding</keyword>
<dbReference type="GO" id="GO:0016798">
    <property type="term" value="F:hydrolase activity, acting on glycosyl bonds"/>
    <property type="evidence" value="ECO:0007669"/>
    <property type="project" value="UniProtKB-KW"/>
</dbReference>
<keyword evidence="11" id="KW-0119">Carbohydrate metabolism</keyword>
<dbReference type="InterPro" id="IPR036028">
    <property type="entry name" value="SH3-like_dom_sf"/>
</dbReference>
<organism evidence="25 26">
    <name type="scientific">Corynespora cassiicola Philippines</name>
    <dbReference type="NCBI Taxonomy" id="1448308"/>
    <lineage>
        <taxon>Eukaryota</taxon>
        <taxon>Fungi</taxon>
        <taxon>Dikarya</taxon>
        <taxon>Ascomycota</taxon>
        <taxon>Pezizomycotina</taxon>
        <taxon>Dothideomycetes</taxon>
        <taxon>Pleosporomycetidae</taxon>
        <taxon>Pleosporales</taxon>
        <taxon>Corynesporascaceae</taxon>
        <taxon>Corynespora</taxon>
    </lineage>
</organism>
<dbReference type="SUPFAM" id="SSF57889">
    <property type="entry name" value="Cysteine-rich domain"/>
    <property type="match status" value="1"/>
</dbReference>
<evidence type="ECO:0000256" key="6">
    <source>
        <dbReference type="ARBA" id="ARBA00022723"/>
    </source>
</evidence>
<keyword evidence="4" id="KW-0134">Cell wall</keyword>
<evidence type="ECO:0000256" key="19">
    <source>
        <dbReference type="PROSITE-ProRule" id="PRU01077"/>
    </source>
</evidence>
<dbReference type="InterPro" id="IPR051526">
    <property type="entry name" value="Beta-Glucosidase_SUN"/>
</dbReference>
<feature type="compositionally biased region" description="Low complexity" evidence="21">
    <location>
        <begin position="653"/>
        <end position="678"/>
    </location>
</feature>
<comment type="subcellular location">
    <subcellularLocation>
        <location evidence="1">Secreted</location>
        <location evidence="1">Cell wall</location>
    </subcellularLocation>
</comment>
<keyword evidence="8" id="KW-0378">Hydrolase</keyword>
<evidence type="ECO:0000256" key="14">
    <source>
        <dbReference type="ARBA" id="ARBA00023326"/>
    </source>
</evidence>
<dbReference type="InterPro" id="IPR005556">
    <property type="entry name" value="SUN"/>
</dbReference>
<evidence type="ECO:0000256" key="13">
    <source>
        <dbReference type="ARBA" id="ARBA00023316"/>
    </source>
</evidence>
<evidence type="ECO:0000256" key="1">
    <source>
        <dbReference type="ARBA" id="ARBA00004191"/>
    </source>
</evidence>
<dbReference type="PANTHER" id="PTHR31316">
    <property type="entry name" value="BETA-GLUCOSIDASE-LIKE PROTEIN NCA3, MITOCHONDRIAL-RELATED"/>
    <property type="match status" value="1"/>
</dbReference>
<reference evidence="25 26" key="1">
    <citation type="journal article" date="2018" name="Front. Microbiol.">
        <title>Genome-Wide Analysis of Corynespora cassiicola Leaf Fall Disease Putative Effectors.</title>
        <authorList>
            <person name="Lopez D."/>
            <person name="Ribeiro S."/>
            <person name="Label P."/>
            <person name="Fumanal B."/>
            <person name="Venisse J.S."/>
            <person name="Kohler A."/>
            <person name="de Oliveira R.R."/>
            <person name="Labutti K."/>
            <person name="Lipzen A."/>
            <person name="Lail K."/>
            <person name="Bauer D."/>
            <person name="Ohm R.A."/>
            <person name="Barry K.W."/>
            <person name="Spatafora J."/>
            <person name="Grigoriev I.V."/>
            <person name="Martin F.M."/>
            <person name="Pujade-Renaud V."/>
        </authorList>
    </citation>
    <scope>NUCLEOTIDE SEQUENCE [LARGE SCALE GENOMIC DNA]</scope>
    <source>
        <strain evidence="25 26">Philippines</strain>
    </source>
</reference>
<keyword evidence="9" id="KW-0862">Zinc</keyword>
<dbReference type="PRINTS" id="PR00008">
    <property type="entry name" value="DAGPEDOMAIN"/>
</dbReference>
<dbReference type="Gene3D" id="2.30.30.40">
    <property type="entry name" value="SH3 Domains"/>
    <property type="match status" value="2"/>
</dbReference>
<comment type="function">
    <text evidence="15">Plays a role in endocytosis and trafficking to the vacuole. Functions with type I myosins to restore polarity of the actin cytoskeleton after NaCl stress.</text>
</comment>
<dbReference type="CDD" id="cd11912">
    <property type="entry name" value="SH3_Bzz1_1"/>
    <property type="match status" value="1"/>
</dbReference>
<evidence type="ECO:0000256" key="4">
    <source>
        <dbReference type="ARBA" id="ARBA00022512"/>
    </source>
</evidence>
<keyword evidence="14" id="KW-0624">Polysaccharide degradation</keyword>
<dbReference type="SMART" id="SM00055">
    <property type="entry name" value="FCH"/>
    <property type="match status" value="1"/>
</dbReference>
<feature type="region of interest" description="Disordered" evidence="21">
    <location>
        <begin position="1018"/>
        <end position="1082"/>
    </location>
</feature>
<dbReference type="SMART" id="SM00109">
    <property type="entry name" value="C1"/>
    <property type="match status" value="1"/>
</dbReference>
<evidence type="ECO:0000256" key="9">
    <source>
        <dbReference type="ARBA" id="ARBA00022833"/>
    </source>
</evidence>
<feature type="compositionally biased region" description="Basic and acidic residues" evidence="21">
    <location>
        <begin position="466"/>
        <end position="476"/>
    </location>
</feature>